<dbReference type="EMBL" id="JYDQ01000014">
    <property type="protein sequence ID" value="KRY21780.1"/>
    <property type="molecule type" value="Genomic_DNA"/>
</dbReference>
<comment type="caution">
    <text evidence="1">The sequence shown here is derived from an EMBL/GenBank/DDBJ whole genome shotgun (WGS) entry which is preliminary data.</text>
</comment>
<evidence type="ECO:0000313" key="1">
    <source>
        <dbReference type="EMBL" id="KRY21780.1"/>
    </source>
</evidence>
<gene>
    <name evidence="1" type="ORF">T12_1709</name>
</gene>
<name>A0A0V1AAT6_9BILA</name>
<dbReference type="Proteomes" id="UP000054783">
    <property type="component" value="Unassembled WGS sequence"/>
</dbReference>
<protein>
    <submittedName>
        <fullName evidence="1">Uncharacterized protein</fullName>
    </submittedName>
</protein>
<evidence type="ECO:0000313" key="2">
    <source>
        <dbReference type="Proteomes" id="UP000054783"/>
    </source>
</evidence>
<sequence>MIVLKSISKQHAYSRAFFYSYRDSNPDMTIPHNLWQVIRLRHVHCPNEIKIGIFRPEPQDFLTLNGWQCAIAY</sequence>
<organism evidence="1 2">
    <name type="scientific">Trichinella patagoniensis</name>
    <dbReference type="NCBI Taxonomy" id="990121"/>
    <lineage>
        <taxon>Eukaryota</taxon>
        <taxon>Metazoa</taxon>
        <taxon>Ecdysozoa</taxon>
        <taxon>Nematoda</taxon>
        <taxon>Enoplea</taxon>
        <taxon>Dorylaimia</taxon>
        <taxon>Trichinellida</taxon>
        <taxon>Trichinellidae</taxon>
        <taxon>Trichinella</taxon>
    </lineage>
</organism>
<reference evidence="1 2" key="1">
    <citation type="submission" date="2015-01" db="EMBL/GenBank/DDBJ databases">
        <title>Evolution of Trichinella species and genotypes.</title>
        <authorList>
            <person name="Korhonen P.K."/>
            <person name="Edoardo P."/>
            <person name="Giuseppe L.R."/>
            <person name="Gasser R.B."/>
        </authorList>
    </citation>
    <scope>NUCLEOTIDE SEQUENCE [LARGE SCALE GENOMIC DNA]</scope>
    <source>
        <strain evidence="1">ISS2496</strain>
    </source>
</reference>
<dbReference type="AlphaFoldDB" id="A0A0V1AAT6"/>
<accession>A0A0V1AAT6</accession>
<keyword evidence="2" id="KW-1185">Reference proteome</keyword>
<proteinExistence type="predicted"/>